<accession>A0ABR7MA52</accession>
<dbReference type="InterPro" id="IPR024467">
    <property type="entry name" value="Xre/MbcA/ParS-like_toxin-bd"/>
</dbReference>
<protein>
    <recommendedName>
        <fullName evidence="5">Toxin-antitoxin system antitoxin component (TIGR02293 family)</fullName>
    </recommendedName>
</protein>
<feature type="domain" description="Antitoxin Xre/MbcA/ParS-like toxin-binding" evidence="1">
    <location>
        <begin position="91"/>
        <end position="140"/>
    </location>
</feature>
<dbReference type="Proteomes" id="UP000765802">
    <property type="component" value="Unassembled WGS sequence"/>
</dbReference>
<keyword evidence="4" id="KW-1185">Reference proteome</keyword>
<dbReference type="Pfam" id="PF09722">
    <property type="entry name" value="Xre_MbcA_ParS_C"/>
    <property type="match status" value="1"/>
</dbReference>
<gene>
    <name evidence="3" type="ORF">BC349_10655</name>
</gene>
<dbReference type="Pfam" id="PF20432">
    <property type="entry name" value="Xre-like-HTH"/>
    <property type="match status" value="1"/>
</dbReference>
<proteinExistence type="predicted"/>
<reference evidence="3 4" key="1">
    <citation type="submission" date="2016-07" db="EMBL/GenBank/DDBJ databases">
        <title>Genome analysis of Flavihumibacter stibioxidans YS-17.</title>
        <authorList>
            <person name="Shi K."/>
            <person name="Han Y."/>
            <person name="Wang G."/>
        </authorList>
    </citation>
    <scope>NUCLEOTIDE SEQUENCE [LARGE SCALE GENOMIC DNA]</scope>
    <source>
        <strain evidence="3 4">YS-17</strain>
    </source>
</reference>
<name>A0ABR7MA52_9BACT</name>
<evidence type="ECO:0000313" key="4">
    <source>
        <dbReference type="Proteomes" id="UP000765802"/>
    </source>
</evidence>
<comment type="caution">
    <text evidence="3">The sequence shown here is derived from an EMBL/GenBank/DDBJ whole genome shotgun (WGS) entry which is preliminary data.</text>
</comment>
<evidence type="ECO:0008006" key="5">
    <source>
        <dbReference type="Google" id="ProtNLM"/>
    </source>
</evidence>
<organism evidence="3 4">
    <name type="scientific">Flavihumibacter stibioxidans</name>
    <dbReference type="NCBI Taxonomy" id="1834163"/>
    <lineage>
        <taxon>Bacteria</taxon>
        <taxon>Pseudomonadati</taxon>
        <taxon>Bacteroidota</taxon>
        <taxon>Chitinophagia</taxon>
        <taxon>Chitinophagales</taxon>
        <taxon>Chitinophagaceae</taxon>
        <taxon>Flavihumibacter</taxon>
    </lineage>
</organism>
<dbReference type="NCBIfam" id="TIGR02293">
    <property type="entry name" value="TAS_TIGR02293"/>
    <property type="match status" value="1"/>
</dbReference>
<evidence type="ECO:0000259" key="2">
    <source>
        <dbReference type="Pfam" id="PF20432"/>
    </source>
</evidence>
<dbReference type="EMBL" id="MBUA01000012">
    <property type="protein sequence ID" value="MBC6491496.1"/>
    <property type="molecule type" value="Genomic_DNA"/>
</dbReference>
<dbReference type="RefSeq" id="WP_187256778.1">
    <property type="nucleotide sequence ID" value="NZ_JBHULF010000014.1"/>
</dbReference>
<dbReference type="InterPro" id="IPR011979">
    <property type="entry name" value="Antitox_Xre"/>
</dbReference>
<feature type="domain" description="Antitoxin Xre-like helix-turn-helix" evidence="2">
    <location>
        <begin position="25"/>
        <end position="83"/>
    </location>
</feature>
<sequence length="143" mass="15958">MASSKKLQEPEIAYLSGTDTGLLQLIESVRRGLSFQHFKKLMDSYSFSLAEWAHMLHVSDRTLQRLRNEKKSLDPVSSERVLEVHLLYLQGAEVFGSAANFDLWMQTPSLALGGVVPKSLLDTGFGISLIKDELTRIEHGVLA</sequence>
<evidence type="ECO:0000313" key="3">
    <source>
        <dbReference type="EMBL" id="MBC6491496.1"/>
    </source>
</evidence>
<dbReference type="InterPro" id="IPR046847">
    <property type="entry name" value="Xre-like_HTH"/>
</dbReference>
<evidence type="ECO:0000259" key="1">
    <source>
        <dbReference type="Pfam" id="PF09722"/>
    </source>
</evidence>